<dbReference type="AlphaFoldDB" id="A0A9N9JIL4"/>
<accession>A0A9N9JIL4</accession>
<name>A0A9N9JIL4_9GLOM</name>
<keyword evidence="3" id="KW-1185">Reference proteome</keyword>
<evidence type="ECO:0000313" key="2">
    <source>
        <dbReference type="EMBL" id="CAG8780940.1"/>
    </source>
</evidence>
<comment type="caution">
    <text evidence="2">The sequence shown here is derived from an EMBL/GenBank/DDBJ whole genome shotgun (WGS) entry which is preliminary data.</text>
</comment>
<evidence type="ECO:0000256" key="1">
    <source>
        <dbReference type="SAM" id="MobiDB-lite"/>
    </source>
</evidence>
<sequence length="66" mass="7510">QAIMNVNINQSSTDDDDDNVSEESFELENTLNLLNSLFLMEKNQQFEANIIDDNDAGSSNWLEELN</sequence>
<dbReference type="Proteomes" id="UP000789759">
    <property type="component" value="Unassembled WGS sequence"/>
</dbReference>
<dbReference type="EMBL" id="CAJVQA010024066">
    <property type="protein sequence ID" value="CAG8780940.1"/>
    <property type="molecule type" value="Genomic_DNA"/>
</dbReference>
<gene>
    <name evidence="2" type="ORF">CPELLU_LOCUS16390</name>
</gene>
<proteinExistence type="predicted"/>
<feature type="region of interest" description="Disordered" evidence="1">
    <location>
        <begin position="1"/>
        <end position="21"/>
    </location>
</feature>
<feature type="non-terminal residue" evidence="2">
    <location>
        <position position="1"/>
    </location>
</feature>
<feature type="compositionally biased region" description="Polar residues" evidence="1">
    <location>
        <begin position="1"/>
        <end position="12"/>
    </location>
</feature>
<protein>
    <submittedName>
        <fullName evidence="2">23166_t:CDS:1</fullName>
    </submittedName>
</protein>
<evidence type="ECO:0000313" key="3">
    <source>
        <dbReference type="Proteomes" id="UP000789759"/>
    </source>
</evidence>
<organism evidence="2 3">
    <name type="scientific">Cetraspora pellucida</name>
    <dbReference type="NCBI Taxonomy" id="1433469"/>
    <lineage>
        <taxon>Eukaryota</taxon>
        <taxon>Fungi</taxon>
        <taxon>Fungi incertae sedis</taxon>
        <taxon>Mucoromycota</taxon>
        <taxon>Glomeromycotina</taxon>
        <taxon>Glomeromycetes</taxon>
        <taxon>Diversisporales</taxon>
        <taxon>Gigasporaceae</taxon>
        <taxon>Cetraspora</taxon>
    </lineage>
</organism>
<reference evidence="2" key="1">
    <citation type="submission" date="2021-06" db="EMBL/GenBank/DDBJ databases">
        <authorList>
            <person name="Kallberg Y."/>
            <person name="Tangrot J."/>
            <person name="Rosling A."/>
        </authorList>
    </citation>
    <scope>NUCLEOTIDE SEQUENCE</scope>
    <source>
        <strain evidence="2">FL966</strain>
    </source>
</reference>